<comment type="caution">
    <text evidence="2">The sequence shown here is derived from an EMBL/GenBank/DDBJ whole genome shotgun (WGS) entry which is preliminary data.</text>
</comment>
<gene>
    <name evidence="2" type="ORF">E2562_034746</name>
</gene>
<evidence type="ECO:0000313" key="2">
    <source>
        <dbReference type="EMBL" id="KAF0904467.1"/>
    </source>
</evidence>
<sequence>MVQGYRRRSSAGAATGTGKQRGRVVSAQGGRQRGGVGATAGVGIVSAHGNSLRSGVGTEGVLLIGCKATG</sequence>
<dbReference type="EMBL" id="SPHZ02000008">
    <property type="protein sequence ID" value="KAF0904467.1"/>
    <property type="molecule type" value="Genomic_DNA"/>
</dbReference>
<dbReference type="Proteomes" id="UP000479710">
    <property type="component" value="Unassembled WGS sequence"/>
</dbReference>
<protein>
    <submittedName>
        <fullName evidence="2">Uncharacterized protein</fullName>
    </submittedName>
</protein>
<keyword evidence="3" id="KW-1185">Reference proteome</keyword>
<reference evidence="2 3" key="1">
    <citation type="submission" date="2019-11" db="EMBL/GenBank/DDBJ databases">
        <title>Whole genome sequence of Oryza granulata.</title>
        <authorList>
            <person name="Li W."/>
        </authorList>
    </citation>
    <scope>NUCLEOTIDE SEQUENCE [LARGE SCALE GENOMIC DNA]</scope>
    <source>
        <strain evidence="3">cv. Menghai</strain>
        <tissue evidence="2">Leaf</tissue>
    </source>
</reference>
<evidence type="ECO:0000313" key="3">
    <source>
        <dbReference type="Proteomes" id="UP000479710"/>
    </source>
</evidence>
<accession>A0A6G1CWF5</accession>
<organism evidence="2 3">
    <name type="scientific">Oryza meyeriana var. granulata</name>
    <dbReference type="NCBI Taxonomy" id="110450"/>
    <lineage>
        <taxon>Eukaryota</taxon>
        <taxon>Viridiplantae</taxon>
        <taxon>Streptophyta</taxon>
        <taxon>Embryophyta</taxon>
        <taxon>Tracheophyta</taxon>
        <taxon>Spermatophyta</taxon>
        <taxon>Magnoliopsida</taxon>
        <taxon>Liliopsida</taxon>
        <taxon>Poales</taxon>
        <taxon>Poaceae</taxon>
        <taxon>BOP clade</taxon>
        <taxon>Oryzoideae</taxon>
        <taxon>Oryzeae</taxon>
        <taxon>Oryzinae</taxon>
        <taxon>Oryza</taxon>
        <taxon>Oryza meyeriana</taxon>
    </lineage>
</organism>
<feature type="region of interest" description="Disordered" evidence="1">
    <location>
        <begin position="1"/>
        <end position="35"/>
    </location>
</feature>
<dbReference type="AlphaFoldDB" id="A0A6G1CWF5"/>
<name>A0A6G1CWF5_9ORYZ</name>
<proteinExistence type="predicted"/>
<evidence type="ECO:0000256" key="1">
    <source>
        <dbReference type="SAM" id="MobiDB-lite"/>
    </source>
</evidence>